<dbReference type="AlphaFoldDB" id="A0A4V1A402"/>
<dbReference type="Proteomes" id="UP000293719">
    <property type="component" value="Chromosome"/>
</dbReference>
<dbReference type="InterPro" id="IPR036188">
    <property type="entry name" value="FAD/NAD-bd_sf"/>
</dbReference>
<dbReference type="Gene3D" id="3.50.50.60">
    <property type="entry name" value="FAD/NAD(P)-binding domain"/>
    <property type="match status" value="1"/>
</dbReference>
<dbReference type="InterPro" id="IPR006076">
    <property type="entry name" value="FAD-dep_OxRdtase"/>
</dbReference>
<reference evidence="3 4" key="1">
    <citation type="journal article" date="2017" name="Int. J. Syst. Evol. Microbiol.">
        <title>Roseitalea porphyridii gen. nov., sp. nov., isolated from a red alga, and reclassification of Hoeflea suaedae Chung et al. 2013 as Pseudohoeflea suaedae gen. nov., comb. nov.</title>
        <authorList>
            <person name="Hyeon J.W."/>
            <person name="Jeong S.E."/>
            <person name="Baek K."/>
            <person name="Jeon C.O."/>
        </authorList>
    </citation>
    <scope>NUCLEOTIDE SEQUENCE [LARGE SCALE GENOMIC DNA]</scope>
    <source>
        <strain evidence="3 4">MA7-20</strain>
    </source>
</reference>
<dbReference type="EMBL" id="CP036532">
    <property type="protein sequence ID" value="QBK30908.1"/>
    <property type="molecule type" value="Genomic_DNA"/>
</dbReference>
<dbReference type="PANTHER" id="PTHR13847">
    <property type="entry name" value="SARCOSINE DEHYDROGENASE-RELATED"/>
    <property type="match status" value="1"/>
</dbReference>
<evidence type="ECO:0000313" key="4">
    <source>
        <dbReference type="Proteomes" id="UP000293719"/>
    </source>
</evidence>
<dbReference type="OrthoDB" id="7818064at2"/>
<protein>
    <submittedName>
        <fullName evidence="3">FAD-binding oxidoreductase</fullName>
    </submittedName>
</protein>
<organism evidence="3 4">
    <name type="scientific">Roseitalea porphyridii</name>
    <dbReference type="NCBI Taxonomy" id="1852022"/>
    <lineage>
        <taxon>Bacteria</taxon>
        <taxon>Pseudomonadati</taxon>
        <taxon>Pseudomonadota</taxon>
        <taxon>Alphaproteobacteria</taxon>
        <taxon>Hyphomicrobiales</taxon>
        <taxon>Ahrensiaceae</taxon>
        <taxon>Roseitalea</taxon>
    </lineage>
</organism>
<gene>
    <name evidence="3" type="ORF">E0E05_10075</name>
</gene>
<accession>A0A4V1A402</accession>
<dbReference type="GO" id="GO:0005737">
    <property type="term" value="C:cytoplasm"/>
    <property type="evidence" value="ECO:0007669"/>
    <property type="project" value="TreeGrafter"/>
</dbReference>
<keyword evidence="4" id="KW-1185">Reference proteome</keyword>
<keyword evidence="1" id="KW-0560">Oxidoreductase</keyword>
<dbReference type="SUPFAM" id="SSF51905">
    <property type="entry name" value="FAD/NAD(P)-binding domain"/>
    <property type="match status" value="1"/>
</dbReference>
<feature type="domain" description="FAD dependent oxidoreductase" evidence="2">
    <location>
        <begin position="11"/>
        <end position="352"/>
    </location>
</feature>
<dbReference type="PANTHER" id="PTHR13847:SF289">
    <property type="entry name" value="GLYCINE OXIDASE"/>
    <property type="match status" value="1"/>
</dbReference>
<evidence type="ECO:0000256" key="1">
    <source>
        <dbReference type="ARBA" id="ARBA00023002"/>
    </source>
</evidence>
<dbReference type="Pfam" id="PF01266">
    <property type="entry name" value="DAO"/>
    <property type="match status" value="1"/>
</dbReference>
<name>A0A4V1A402_9HYPH</name>
<proteinExistence type="predicted"/>
<dbReference type="RefSeq" id="WP_131616592.1">
    <property type="nucleotide sequence ID" value="NZ_CP036532.1"/>
</dbReference>
<dbReference type="GeneID" id="90767643"/>
<dbReference type="GO" id="GO:0016491">
    <property type="term" value="F:oxidoreductase activity"/>
    <property type="evidence" value="ECO:0007669"/>
    <property type="project" value="UniProtKB-KW"/>
</dbReference>
<dbReference type="KEGG" id="rpod:E0E05_10075"/>
<sequence length="379" mass="39261">MSVSPAPSSPDIAVIGGGIVGLWCALAAARRGARVTLIEKRTIGAGASGGMLGALMPHQPVGWNEKKQFQLDGLLSLPDRIADLEAATGLSCGYHRVGRLMPIAHPEKRRQSAQWADGAKTHWPDGLGWRVDDANPAPGWLADTSMPHGVNHDTLSARLDPRGLVAALRTVLDGDGHVTIAETTAVSGVARDGSLALSDGRAITPGATIIAAGTGAFPLIDPDDPARIGRGVKGQGALLRPRNPLDPDRPILYDKGTYVIAHESGLVAVGSTSEDGFDAPDTTDRKLDALLDTARDLCPALAGAGIVERWAGVRPRAAGREPLIGPLPGYANTIVATGGFKITFAIAHLMADAAVGFGLGDAPSLPAIFRPEHRLAPTG</sequence>
<dbReference type="Gene3D" id="3.30.9.10">
    <property type="entry name" value="D-Amino Acid Oxidase, subunit A, domain 2"/>
    <property type="match status" value="1"/>
</dbReference>
<evidence type="ECO:0000313" key="3">
    <source>
        <dbReference type="EMBL" id="QBK30908.1"/>
    </source>
</evidence>
<evidence type="ECO:0000259" key="2">
    <source>
        <dbReference type="Pfam" id="PF01266"/>
    </source>
</evidence>